<protein>
    <recommendedName>
        <fullName evidence="3">Aminotransferase class III-fold pyridoxal phosphate-dependent enzyme</fullName>
    </recommendedName>
</protein>
<dbReference type="InterPro" id="IPR015424">
    <property type="entry name" value="PyrdxlP-dep_Trfase"/>
</dbReference>
<gene>
    <name evidence="1" type="ORF">BN2476_1320007</name>
</gene>
<reference evidence="1" key="1">
    <citation type="submission" date="2016-12" db="EMBL/GenBank/DDBJ databases">
        <authorList>
            <person name="Moulin L."/>
        </authorList>
    </citation>
    <scope>NUCLEOTIDE SEQUENCE [LARGE SCALE GENOMIC DNA]</scope>
    <source>
        <strain evidence="1">STM 7183</strain>
    </source>
</reference>
<dbReference type="Pfam" id="PF00202">
    <property type="entry name" value="Aminotran_3"/>
    <property type="match status" value="1"/>
</dbReference>
<dbReference type="Gene3D" id="3.90.1150.10">
    <property type="entry name" value="Aspartate Aminotransferase, domain 1"/>
    <property type="match status" value="1"/>
</dbReference>
<dbReference type="SUPFAM" id="SSF53383">
    <property type="entry name" value="PLP-dependent transferases"/>
    <property type="match status" value="1"/>
</dbReference>
<evidence type="ECO:0000313" key="1">
    <source>
        <dbReference type="EMBL" id="SIT51706.1"/>
    </source>
</evidence>
<proteinExistence type="predicted"/>
<accession>A0A1N7SWF5</accession>
<keyword evidence="2" id="KW-1185">Reference proteome</keyword>
<evidence type="ECO:0008006" key="3">
    <source>
        <dbReference type="Google" id="ProtNLM"/>
    </source>
</evidence>
<comment type="caution">
    <text evidence="1">The sequence shown here is derived from an EMBL/GenBank/DDBJ whole genome shotgun (WGS) entry which is preliminary data.</text>
</comment>
<organism evidence="1 2">
    <name type="scientific">Paraburkholderia piptadeniae</name>
    <dbReference type="NCBI Taxonomy" id="1701573"/>
    <lineage>
        <taxon>Bacteria</taxon>
        <taxon>Pseudomonadati</taxon>
        <taxon>Pseudomonadota</taxon>
        <taxon>Betaproteobacteria</taxon>
        <taxon>Burkholderiales</taxon>
        <taxon>Burkholderiaceae</taxon>
        <taxon>Paraburkholderia</taxon>
    </lineage>
</organism>
<dbReference type="EMBL" id="CYGY02000132">
    <property type="protein sequence ID" value="SIT51706.1"/>
    <property type="molecule type" value="Genomic_DNA"/>
</dbReference>
<name>A0A1N7SWF5_9BURK</name>
<dbReference type="InterPro" id="IPR015422">
    <property type="entry name" value="PyrdxlP-dep_Trfase_small"/>
</dbReference>
<sequence length="153" mass="16646">MRLADDAESSGVCASSAKAVQYRAFRFVEVRAAQQLGAGVDSSVRNDRPVRARRAVRARGEDGASLRSGDSQLKGERHVIDVRNLGLVGGVELQPRDGAPGARAYDVFVRCFQKGVLTRYTGDILAFSPPLIIDEAQIDELFRTVAEVLKEVD</sequence>
<dbReference type="GO" id="GO:0030170">
    <property type="term" value="F:pyridoxal phosphate binding"/>
    <property type="evidence" value="ECO:0007669"/>
    <property type="project" value="InterPro"/>
</dbReference>
<dbReference type="GO" id="GO:0008483">
    <property type="term" value="F:transaminase activity"/>
    <property type="evidence" value="ECO:0007669"/>
    <property type="project" value="InterPro"/>
</dbReference>
<dbReference type="InterPro" id="IPR005814">
    <property type="entry name" value="Aminotrans_3"/>
</dbReference>
<dbReference type="AlphaFoldDB" id="A0A1N7SWF5"/>
<evidence type="ECO:0000313" key="2">
    <source>
        <dbReference type="Proteomes" id="UP000195569"/>
    </source>
</evidence>
<dbReference type="Proteomes" id="UP000195569">
    <property type="component" value="Unassembled WGS sequence"/>
</dbReference>